<evidence type="ECO:0000313" key="3">
    <source>
        <dbReference type="EMBL" id="KAF2430697.1"/>
    </source>
</evidence>
<evidence type="ECO:0000313" key="4">
    <source>
        <dbReference type="Proteomes" id="UP000800235"/>
    </source>
</evidence>
<dbReference type="OrthoDB" id="3364132at2759"/>
<comment type="caution">
    <text evidence="3">The sequence shown here is derived from an EMBL/GenBank/DDBJ whole genome shotgun (WGS) entry which is preliminary data.</text>
</comment>
<name>A0A9P4NS81_9PEZI</name>
<keyword evidence="4" id="KW-1185">Reference proteome</keyword>
<dbReference type="AlphaFoldDB" id="A0A9P4NS81"/>
<protein>
    <recommendedName>
        <fullName evidence="2">DUF7918 domain-containing protein</fullName>
    </recommendedName>
</protein>
<dbReference type="Proteomes" id="UP000800235">
    <property type="component" value="Unassembled WGS sequence"/>
</dbReference>
<evidence type="ECO:0000259" key="2">
    <source>
        <dbReference type="Pfam" id="PF25534"/>
    </source>
</evidence>
<feature type="domain" description="DUF7918" evidence="2">
    <location>
        <begin position="2"/>
        <end position="210"/>
    </location>
</feature>
<gene>
    <name evidence="3" type="ORF">EJ08DRAFT_649484</name>
</gene>
<reference evidence="3" key="1">
    <citation type="journal article" date="2020" name="Stud. Mycol.">
        <title>101 Dothideomycetes genomes: a test case for predicting lifestyles and emergence of pathogens.</title>
        <authorList>
            <person name="Haridas S."/>
            <person name="Albert R."/>
            <person name="Binder M."/>
            <person name="Bloem J."/>
            <person name="Labutti K."/>
            <person name="Salamov A."/>
            <person name="Andreopoulos B."/>
            <person name="Baker S."/>
            <person name="Barry K."/>
            <person name="Bills G."/>
            <person name="Bluhm B."/>
            <person name="Cannon C."/>
            <person name="Castanera R."/>
            <person name="Culley D."/>
            <person name="Daum C."/>
            <person name="Ezra D."/>
            <person name="Gonzalez J."/>
            <person name="Henrissat B."/>
            <person name="Kuo A."/>
            <person name="Liang C."/>
            <person name="Lipzen A."/>
            <person name="Lutzoni F."/>
            <person name="Magnuson J."/>
            <person name="Mondo S."/>
            <person name="Nolan M."/>
            <person name="Ohm R."/>
            <person name="Pangilinan J."/>
            <person name="Park H.-J."/>
            <person name="Ramirez L."/>
            <person name="Alfaro M."/>
            <person name="Sun H."/>
            <person name="Tritt A."/>
            <person name="Yoshinaga Y."/>
            <person name="Zwiers L.-H."/>
            <person name="Turgeon B."/>
            <person name="Goodwin S."/>
            <person name="Spatafora J."/>
            <person name="Crous P."/>
            <person name="Grigoriev I."/>
        </authorList>
    </citation>
    <scope>NUCLEOTIDE SEQUENCE</scope>
    <source>
        <strain evidence="3">CBS 130266</strain>
    </source>
</reference>
<dbReference type="InterPro" id="IPR057678">
    <property type="entry name" value="DUF7918"/>
</dbReference>
<evidence type="ECO:0000256" key="1">
    <source>
        <dbReference type="SAM" id="MobiDB-lite"/>
    </source>
</evidence>
<dbReference type="Pfam" id="PF25534">
    <property type="entry name" value="DUF7918"/>
    <property type="match status" value="1"/>
</dbReference>
<feature type="region of interest" description="Disordered" evidence="1">
    <location>
        <begin position="209"/>
        <end position="295"/>
    </location>
</feature>
<accession>A0A9P4NS81</accession>
<proteinExistence type="predicted"/>
<dbReference type="PANTHER" id="PTHR36223">
    <property type="entry name" value="BETA-LACTAMASE-TYPE TRANSPEPTIDASE FOLD DOMAIN CONTAINING PROTEIN"/>
    <property type="match status" value="1"/>
</dbReference>
<feature type="compositionally biased region" description="Basic and acidic residues" evidence="1">
    <location>
        <begin position="229"/>
        <end position="240"/>
    </location>
</feature>
<sequence>MDDDEVTDTSATKYIQAVSGSSYKVAIAVDHLYPHRSVDLCAVIYVDGEEVDNTIFYKGKWETITPEEPKSYLSRGRLSRLGDTCRVEKFVFADLVTDDSTPPEDKETREFAESVGVISVQFYRVVTTNVEDPRPFIVQDTILDTLSISEKLLKGRAVSYKTSFGKATKIKGPSIYDVEYIDEEDNPMASFNFRYRSLADLKAEHILPRSTSPIADRPTHSSNKRQSQRLKDLRDPKVKQEPQITQEPKIKREREEDDTVRIKLEEGEPNPAEEEEARPKKRAKKPKKTTKKSKA</sequence>
<organism evidence="3 4">
    <name type="scientific">Tothia fuscella</name>
    <dbReference type="NCBI Taxonomy" id="1048955"/>
    <lineage>
        <taxon>Eukaryota</taxon>
        <taxon>Fungi</taxon>
        <taxon>Dikarya</taxon>
        <taxon>Ascomycota</taxon>
        <taxon>Pezizomycotina</taxon>
        <taxon>Dothideomycetes</taxon>
        <taxon>Pleosporomycetidae</taxon>
        <taxon>Venturiales</taxon>
        <taxon>Cylindrosympodiaceae</taxon>
        <taxon>Tothia</taxon>
    </lineage>
</organism>
<dbReference type="EMBL" id="MU007037">
    <property type="protein sequence ID" value="KAF2430697.1"/>
    <property type="molecule type" value="Genomic_DNA"/>
</dbReference>
<feature type="compositionally biased region" description="Basic residues" evidence="1">
    <location>
        <begin position="279"/>
        <end position="295"/>
    </location>
</feature>
<feature type="compositionally biased region" description="Acidic residues" evidence="1">
    <location>
        <begin position="267"/>
        <end position="276"/>
    </location>
</feature>
<dbReference type="PANTHER" id="PTHR36223:SF1">
    <property type="entry name" value="TRANSCRIPTION ELONGATION FACTOR EAF N-TERMINAL DOMAIN-CONTAINING PROTEIN"/>
    <property type="match status" value="1"/>
</dbReference>
<feature type="compositionally biased region" description="Basic and acidic residues" evidence="1">
    <location>
        <begin position="248"/>
        <end position="266"/>
    </location>
</feature>